<name>A0A2Z2JMM1_9FLOR</name>
<feature type="domain" description="SUF system FeS cluster assembly SufBD core" evidence="3">
    <location>
        <begin position="205"/>
        <end position="447"/>
    </location>
</feature>
<evidence type="ECO:0000256" key="1">
    <source>
        <dbReference type="ARBA" id="ARBA00043967"/>
    </source>
</evidence>
<dbReference type="Pfam" id="PF01458">
    <property type="entry name" value="SUFBD_core"/>
    <property type="match status" value="1"/>
</dbReference>
<dbReference type="SUPFAM" id="SSF101960">
    <property type="entry name" value="Stabilizer of iron transporter SufD"/>
    <property type="match status" value="1"/>
</dbReference>
<dbReference type="NCBIfam" id="TIGR01980">
    <property type="entry name" value="sufB"/>
    <property type="match status" value="1"/>
</dbReference>
<dbReference type="GeneID" id="37500212"/>
<organism evidence="5">
    <name type="scientific">Gracilaria firma</name>
    <dbReference type="NCBI Taxonomy" id="2510791"/>
    <lineage>
        <taxon>Eukaryota</taxon>
        <taxon>Rhodophyta</taxon>
        <taxon>Florideophyceae</taxon>
        <taxon>Rhodymeniophycidae</taxon>
        <taxon>Gracilariales</taxon>
        <taxon>Gracilariaceae</taxon>
        <taxon>Gracilaria</taxon>
    </lineage>
</organism>
<dbReference type="InterPro" id="IPR037284">
    <property type="entry name" value="SUF_FeS_clus_asmbl_SufBD_sf"/>
</dbReference>
<evidence type="ECO:0000313" key="5">
    <source>
        <dbReference type="EMBL" id="ART65211.1"/>
    </source>
</evidence>
<dbReference type="EMBL" id="KY018922">
    <property type="protein sequence ID" value="ART65211.1"/>
    <property type="molecule type" value="Genomic_DNA"/>
</dbReference>
<keyword evidence="5" id="KW-0150">Chloroplast</keyword>
<reference evidence="5" key="1">
    <citation type="submission" date="2016-10" db="EMBL/GenBank/DDBJ databases">
        <title>Early insights into the genome sequencing of Gracilaria changii (Rhodophyta, Gracilariales).</title>
        <authorList>
            <person name="Ho C.-L."/>
        </authorList>
    </citation>
    <scope>NUCLEOTIDE SEQUENCE</scope>
</reference>
<evidence type="ECO:0000259" key="3">
    <source>
        <dbReference type="Pfam" id="PF01458"/>
    </source>
</evidence>
<evidence type="ECO:0000259" key="4">
    <source>
        <dbReference type="Pfam" id="PF19295"/>
    </source>
</evidence>
<comment type="similarity">
    <text evidence="1">Belongs to the iron-sulfur cluster assembly SufBD family.</text>
</comment>
<dbReference type="InterPro" id="IPR000825">
    <property type="entry name" value="SUF_FeS_clus_asmbl_SufBD_core"/>
</dbReference>
<dbReference type="InterPro" id="IPR010231">
    <property type="entry name" value="SUF_FeS_clus_asmbl_SufB"/>
</dbReference>
<geneLocation type="chloroplast" evidence="5"/>
<proteinExistence type="inferred from homology"/>
<dbReference type="PANTHER" id="PTHR30508:SF1">
    <property type="entry name" value="UPF0051 PROTEIN ABCI8, CHLOROPLASTIC-RELATED"/>
    <property type="match status" value="1"/>
</dbReference>
<dbReference type="Pfam" id="PF19295">
    <property type="entry name" value="SufBD_N"/>
    <property type="match status" value="1"/>
</dbReference>
<dbReference type="InterPro" id="IPR045595">
    <property type="entry name" value="SufBD_N"/>
</dbReference>
<accession>A0A2Z2JMM1</accession>
<evidence type="ECO:0000256" key="2">
    <source>
        <dbReference type="ARBA" id="ARBA00044134"/>
    </source>
</evidence>
<dbReference type="AlphaFoldDB" id="A0A2Z2JMM1"/>
<gene>
    <name evidence="5" type="primary">ycf24</name>
</gene>
<protein>
    <recommendedName>
        <fullName evidence="2">Iron-sulfur cluster assembly SufBD family protein ycf24</fullName>
    </recommendedName>
</protein>
<keyword evidence="5" id="KW-0934">Plastid</keyword>
<dbReference type="GO" id="GO:0016226">
    <property type="term" value="P:iron-sulfur cluster assembly"/>
    <property type="evidence" value="ECO:0007669"/>
    <property type="project" value="InterPro"/>
</dbReference>
<dbReference type="NCBIfam" id="NF008773">
    <property type="entry name" value="PRK11814.1"/>
    <property type="match status" value="1"/>
</dbReference>
<feature type="domain" description="SUF system FeS cluster assembly SufBD N-terminal" evidence="4">
    <location>
        <begin position="40"/>
        <end position="196"/>
    </location>
</feature>
<dbReference type="InterPro" id="IPR055346">
    <property type="entry name" value="Fe-S_cluster_assembly_SufBD"/>
</dbReference>
<sequence length="476" mass="53345">MSIDNFINQPYKYGFYTNIESDSLPPGLNENIVKSISAKKNEPTYLKNFRIDAYKKWIKINKPTWGHLQYKEIEYDKIVYYSTPKYKKSLQNLDEVDPEILDTFNKLGISLTEQKKLTNVAVDAVFDSTSIATTFQKELAEVGVIFCSMTEAIHKYPDLVKKYLGSVVPVGDNFFAALNSAVFSDGSFCYIPPNTHCPLELSTYFRINNKEAGQFERTLIIADKNSYVSYLEGCTAPQFSNNQLHAAVVELIALENATIKYSTVQNWYSGNSEGEGGVYNFVTKRGLCSGENAKISWTQIETGSAITWKYPSCILTGNNSIGEFSSVALTNHYQQADTGSKMIHIGLNTKSRIISKGISSGRSVNSYRGLVKIGPKAKYARNYSQCDSLLLGKFCQANTFPYIQVRNPLTKIEHEASTSRIGEEQIFYFSQRGIDIEEAISLMISGFCKEVLQELPMEFAMEADKLLSLKLEGTIG</sequence>
<dbReference type="RefSeq" id="YP_009497947.1">
    <property type="nucleotide sequence ID" value="NC_038051.1"/>
</dbReference>
<dbReference type="PANTHER" id="PTHR30508">
    <property type="entry name" value="FES CLUSTER ASSEMBLY PROTEIN SUF"/>
    <property type="match status" value="1"/>
</dbReference>